<name>A0A1H6RKN6_9GAMM</name>
<dbReference type="PIRSF" id="PIRSF018266">
    <property type="entry name" value="FecR"/>
    <property type="match status" value="1"/>
</dbReference>
<evidence type="ECO:0000313" key="4">
    <source>
        <dbReference type="Proteomes" id="UP000199005"/>
    </source>
</evidence>
<evidence type="ECO:0000259" key="2">
    <source>
        <dbReference type="Pfam" id="PF16220"/>
    </source>
</evidence>
<dbReference type="Gene3D" id="2.60.120.1440">
    <property type="match status" value="1"/>
</dbReference>
<dbReference type="InterPro" id="IPR032623">
    <property type="entry name" value="FecR_N"/>
</dbReference>
<dbReference type="STRING" id="170623.SAMN04244579_01021"/>
<sequence>MTPPPTSAVSTAQEQEAWRWLLQRHAPDQTLDEPAFERWLTADPRHPQLYAKAEAVWMLSAAPAARLAQEESAALAGYLARMDAPRRTPRRHRAPAWSLATAACLLLALWTGGWWQPEHWLGDLRADYVSAPGEVRELTLADGSQLVLDGDSALAVHFDAQQRQIELLRGAASFKVVRNGLPFVVRAEAGEARVLGTEFEVRRLPRETYVTVASGQVAVRAGEGADLPQAVLHAGQRVAFEGGRLGTPEAVDSNAALAWRQGWLAFYQAPLGEVLERLGDYYPGRILLLDAELAARRVTVSFPSTDPHAALNSLQAVLGFRQRELFGRLIVVH</sequence>
<dbReference type="RefSeq" id="WP_090897783.1">
    <property type="nucleotide sequence ID" value="NZ_FNYO01000008.1"/>
</dbReference>
<feature type="domain" description="FecR protein" evidence="1">
    <location>
        <begin position="127"/>
        <end position="217"/>
    </location>
</feature>
<reference evidence="3 4" key="1">
    <citation type="submission" date="2016-10" db="EMBL/GenBank/DDBJ databases">
        <authorList>
            <person name="de Groot N.N."/>
        </authorList>
    </citation>
    <scope>NUCLEOTIDE SEQUENCE [LARGE SCALE GENOMIC DNA]</scope>
    <source>
        <strain evidence="3 4">DSM 1041</strain>
    </source>
</reference>
<dbReference type="PANTHER" id="PTHR30273">
    <property type="entry name" value="PERIPLASMIC SIGNAL SENSOR AND SIGMA FACTOR ACTIVATOR FECR-RELATED"/>
    <property type="match status" value="1"/>
</dbReference>
<dbReference type="Pfam" id="PF04773">
    <property type="entry name" value="FecR"/>
    <property type="match status" value="1"/>
</dbReference>
<dbReference type="Pfam" id="PF16220">
    <property type="entry name" value="DUF4880"/>
    <property type="match status" value="1"/>
</dbReference>
<organism evidence="3 4">
    <name type="scientific">Azotobacter beijerinckii</name>
    <dbReference type="NCBI Taxonomy" id="170623"/>
    <lineage>
        <taxon>Bacteria</taxon>
        <taxon>Pseudomonadati</taxon>
        <taxon>Pseudomonadota</taxon>
        <taxon>Gammaproteobacteria</taxon>
        <taxon>Pseudomonadales</taxon>
        <taxon>Pseudomonadaceae</taxon>
        <taxon>Azotobacter</taxon>
    </lineage>
</organism>
<evidence type="ECO:0000313" key="3">
    <source>
        <dbReference type="EMBL" id="SEI53097.1"/>
    </source>
</evidence>
<dbReference type="Gene3D" id="3.55.50.30">
    <property type="match status" value="1"/>
</dbReference>
<feature type="domain" description="FecR N-terminal" evidence="2">
    <location>
        <begin position="15"/>
        <end position="56"/>
    </location>
</feature>
<dbReference type="Proteomes" id="UP000199005">
    <property type="component" value="Unassembled WGS sequence"/>
</dbReference>
<protein>
    <submittedName>
        <fullName evidence="3">FecR family protein</fullName>
    </submittedName>
</protein>
<gene>
    <name evidence="3" type="ORF">SAMN04244579_01021</name>
</gene>
<evidence type="ECO:0000259" key="1">
    <source>
        <dbReference type="Pfam" id="PF04773"/>
    </source>
</evidence>
<dbReference type="GO" id="GO:0016989">
    <property type="term" value="F:sigma factor antagonist activity"/>
    <property type="evidence" value="ECO:0007669"/>
    <property type="project" value="TreeGrafter"/>
</dbReference>
<dbReference type="PANTHER" id="PTHR30273:SF2">
    <property type="entry name" value="PROTEIN FECR"/>
    <property type="match status" value="1"/>
</dbReference>
<dbReference type="InterPro" id="IPR006860">
    <property type="entry name" value="FecR"/>
</dbReference>
<dbReference type="EMBL" id="FNYO01000008">
    <property type="protein sequence ID" value="SEI53097.1"/>
    <property type="molecule type" value="Genomic_DNA"/>
</dbReference>
<accession>A0A1H6RKN6</accession>
<dbReference type="AlphaFoldDB" id="A0A1H6RKN6"/>
<proteinExistence type="predicted"/>
<dbReference type="InterPro" id="IPR012373">
    <property type="entry name" value="Ferrdict_sens_TM"/>
</dbReference>